<dbReference type="Proteomes" id="UP000655443">
    <property type="component" value="Unassembled WGS sequence"/>
</dbReference>
<name>A0A918YR74_9ACTN</name>
<keyword evidence="2" id="KW-1185">Reference proteome</keyword>
<gene>
    <name evidence="1" type="ORF">GCM10010339_74040</name>
</gene>
<proteinExistence type="predicted"/>
<dbReference type="AlphaFoldDB" id="A0A918YR74"/>
<evidence type="ECO:0000313" key="1">
    <source>
        <dbReference type="EMBL" id="GHE12057.1"/>
    </source>
</evidence>
<reference evidence="1" key="1">
    <citation type="journal article" date="2014" name="Int. J. Syst. Evol. Microbiol.">
        <title>Complete genome sequence of Corynebacterium casei LMG S-19264T (=DSM 44701T), isolated from a smear-ripened cheese.</title>
        <authorList>
            <consortium name="US DOE Joint Genome Institute (JGI-PGF)"/>
            <person name="Walter F."/>
            <person name="Albersmeier A."/>
            <person name="Kalinowski J."/>
            <person name="Ruckert C."/>
        </authorList>
    </citation>
    <scope>NUCLEOTIDE SEQUENCE</scope>
    <source>
        <strain evidence="1">JCM 4714</strain>
    </source>
</reference>
<sequence length="77" mass="8047">MTHISAHACRTCPRFSHSAAAASSGTVSFIGTSTAVTVSGQCITVPAPDGGRHWNRLSSNALVRTVIGPAPWLRFPD</sequence>
<evidence type="ECO:0000313" key="2">
    <source>
        <dbReference type="Proteomes" id="UP000655443"/>
    </source>
</evidence>
<dbReference type="EMBL" id="BMVG01000031">
    <property type="protein sequence ID" value="GHE12057.1"/>
    <property type="molecule type" value="Genomic_DNA"/>
</dbReference>
<reference evidence="1" key="2">
    <citation type="submission" date="2020-09" db="EMBL/GenBank/DDBJ databases">
        <authorList>
            <person name="Sun Q."/>
            <person name="Ohkuma M."/>
        </authorList>
    </citation>
    <scope>NUCLEOTIDE SEQUENCE</scope>
    <source>
        <strain evidence="1">JCM 4714</strain>
    </source>
</reference>
<protein>
    <submittedName>
        <fullName evidence="1">Uncharacterized protein</fullName>
    </submittedName>
</protein>
<accession>A0A918YR74</accession>
<organism evidence="1 2">
    <name type="scientific">Streptomyces alanosinicus</name>
    <dbReference type="NCBI Taxonomy" id="68171"/>
    <lineage>
        <taxon>Bacteria</taxon>
        <taxon>Bacillati</taxon>
        <taxon>Actinomycetota</taxon>
        <taxon>Actinomycetes</taxon>
        <taxon>Kitasatosporales</taxon>
        <taxon>Streptomycetaceae</taxon>
        <taxon>Streptomyces</taxon>
    </lineage>
</organism>
<comment type="caution">
    <text evidence="1">The sequence shown here is derived from an EMBL/GenBank/DDBJ whole genome shotgun (WGS) entry which is preliminary data.</text>
</comment>